<dbReference type="EMBL" id="BLIV01000004">
    <property type="protein sequence ID" value="GFE50778.1"/>
    <property type="molecule type" value="Genomic_DNA"/>
</dbReference>
<dbReference type="PRINTS" id="PR00455">
    <property type="entry name" value="HTHTETR"/>
</dbReference>
<comment type="caution">
    <text evidence="4">The sequence shown here is derived from an EMBL/GenBank/DDBJ whole genome shotgun (WGS) entry which is preliminary data.</text>
</comment>
<dbReference type="InterPro" id="IPR001647">
    <property type="entry name" value="HTH_TetR"/>
</dbReference>
<gene>
    <name evidence="4" type="ORF">So717_25310</name>
</gene>
<dbReference type="PROSITE" id="PS50977">
    <property type="entry name" value="HTH_TETR_2"/>
    <property type="match status" value="1"/>
</dbReference>
<dbReference type="InterPro" id="IPR009057">
    <property type="entry name" value="Homeodomain-like_sf"/>
</dbReference>
<evidence type="ECO:0000313" key="4">
    <source>
        <dbReference type="EMBL" id="GFE50778.1"/>
    </source>
</evidence>
<dbReference type="Gene3D" id="1.10.357.10">
    <property type="entry name" value="Tetracycline Repressor, domain 2"/>
    <property type="match status" value="1"/>
</dbReference>
<dbReference type="OrthoDB" id="3218408at2"/>
<proteinExistence type="predicted"/>
<keyword evidence="5" id="KW-1185">Reference proteome</keyword>
<dbReference type="AlphaFoldDB" id="A0A640VQU6"/>
<name>A0A640VQU6_9RHOB</name>
<evidence type="ECO:0000256" key="2">
    <source>
        <dbReference type="PROSITE-ProRule" id="PRU00335"/>
    </source>
</evidence>
<protein>
    <submittedName>
        <fullName evidence="4">TetR family transcriptional regulator</fullName>
    </submittedName>
</protein>
<organism evidence="4 5">
    <name type="scientific">Roseobacter cerasinus</name>
    <dbReference type="NCBI Taxonomy" id="2602289"/>
    <lineage>
        <taxon>Bacteria</taxon>
        <taxon>Pseudomonadati</taxon>
        <taxon>Pseudomonadota</taxon>
        <taxon>Alphaproteobacteria</taxon>
        <taxon>Rhodobacterales</taxon>
        <taxon>Roseobacteraceae</taxon>
        <taxon>Roseobacter</taxon>
    </lineage>
</organism>
<dbReference type="SUPFAM" id="SSF46689">
    <property type="entry name" value="Homeodomain-like"/>
    <property type="match status" value="1"/>
</dbReference>
<evidence type="ECO:0000259" key="3">
    <source>
        <dbReference type="PROSITE" id="PS50977"/>
    </source>
</evidence>
<dbReference type="GO" id="GO:0003677">
    <property type="term" value="F:DNA binding"/>
    <property type="evidence" value="ECO:0007669"/>
    <property type="project" value="UniProtKB-UniRule"/>
</dbReference>
<dbReference type="Pfam" id="PF00440">
    <property type="entry name" value="TetR_N"/>
    <property type="match status" value="1"/>
</dbReference>
<feature type="domain" description="HTH tetR-type" evidence="3">
    <location>
        <begin position="19"/>
        <end position="79"/>
    </location>
</feature>
<accession>A0A640VQU6</accession>
<reference evidence="4 5" key="1">
    <citation type="submission" date="2019-12" db="EMBL/GenBank/DDBJ databases">
        <title>Roseobacter cerasinus sp. nov., isolated from seawater around aquaculture.</title>
        <authorList>
            <person name="Muramatsu S."/>
            <person name="Takabe Y."/>
            <person name="Mori K."/>
            <person name="Takaichi S."/>
            <person name="Hanada S."/>
        </authorList>
    </citation>
    <scope>NUCLEOTIDE SEQUENCE [LARGE SCALE GENOMIC DNA]</scope>
    <source>
        <strain evidence="4 5">AI77</strain>
    </source>
</reference>
<evidence type="ECO:0000256" key="1">
    <source>
        <dbReference type="ARBA" id="ARBA00023125"/>
    </source>
</evidence>
<evidence type="ECO:0000313" key="5">
    <source>
        <dbReference type="Proteomes" id="UP000436522"/>
    </source>
</evidence>
<sequence length="219" mass="25099">MNTSTQLDLRCKARHGNSKVTREEWLTAARDTLVTKGVSDVKVLTLANQLGVARSSFYWYFANRSDLLDALLQEWEQRNTQCILEKCALPTDSIAQSVCHFFECFMDPRLFDQGLDFAVREWSRRDPAVREKIDEADRLRLDALREVFKGHGYGGDEADARARILYFMQLGYHALDINESMDTRVARIDSYLIGFTGRRAAPDLIEQFSHRARALAQGD</sequence>
<feature type="DNA-binding region" description="H-T-H motif" evidence="2">
    <location>
        <begin position="42"/>
        <end position="61"/>
    </location>
</feature>
<dbReference type="Proteomes" id="UP000436522">
    <property type="component" value="Unassembled WGS sequence"/>
</dbReference>
<dbReference type="RefSeq" id="WP_159977840.1">
    <property type="nucleotide sequence ID" value="NZ_BLIV01000004.1"/>
</dbReference>
<keyword evidence="1 2" id="KW-0238">DNA-binding</keyword>